<comment type="subcellular location">
    <subcellularLocation>
        <location evidence="1">Secreted</location>
        <location evidence="1">Extracellular space</location>
        <location evidence="1">Apoplast</location>
    </subcellularLocation>
</comment>
<keyword evidence="3" id="KW-0052">Apoplast</keyword>
<feature type="region of interest" description="Disordered" evidence="8">
    <location>
        <begin position="43"/>
        <end position="85"/>
    </location>
</feature>
<evidence type="ECO:0000256" key="7">
    <source>
        <dbReference type="ARBA" id="ARBA00023278"/>
    </source>
</evidence>
<dbReference type="PANTHER" id="PTHR33348:SF44">
    <property type="entry name" value="PRECURSOR OF CEP6"/>
    <property type="match status" value="1"/>
</dbReference>
<comment type="caution">
    <text evidence="10">The sequence shown here is derived from an EMBL/GenBank/DDBJ whole genome shotgun (WGS) entry which is preliminary data.</text>
</comment>
<evidence type="ECO:0000256" key="9">
    <source>
        <dbReference type="SAM" id="SignalP"/>
    </source>
</evidence>
<evidence type="ECO:0000256" key="3">
    <source>
        <dbReference type="ARBA" id="ARBA00022523"/>
    </source>
</evidence>
<evidence type="ECO:0000256" key="2">
    <source>
        <dbReference type="ARBA" id="ARBA00008963"/>
    </source>
</evidence>
<dbReference type="GO" id="GO:2000280">
    <property type="term" value="P:regulation of root development"/>
    <property type="evidence" value="ECO:0007669"/>
    <property type="project" value="TreeGrafter"/>
</dbReference>
<accession>A0A2U1L6Z2</accession>
<dbReference type="AlphaFoldDB" id="A0A2U1L6Z2"/>
<dbReference type="PANTHER" id="PTHR33348">
    <property type="entry name" value="PRECURSOR OF CEP5"/>
    <property type="match status" value="1"/>
</dbReference>
<dbReference type="GO" id="GO:0005179">
    <property type="term" value="F:hormone activity"/>
    <property type="evidence" value="ECO:0007669"/>
    <property type="project" value="UniProtKB-KW"/>
</dbReference>
<keyword evidence="11" id="KW-1185">Reference proteome</keyword>
<dbReference type="OrthoDB" id="1863260at2759"/>
<proteinExistence type="inferred from homology"/>
<dbReference type="GO" id="GO:1902025">
    <property type="term" value="P:nitrate import"/>
    <property type="evidence" value="ECO:0007669"/>
    <property type="project" value="TreeGrafter"/>
</dbReference>
<organism evidence="10 11">
    <name type="scientific">Artemisia annua</name>
    <name type="common">Sweet wormwood</name>
    <dbReference type="NCBI Taxonomy" id="35608"/>
    <lineage>
        <taxon>Eukaryota</taxon>
        <taxon>Viridiplantae</taxon>
        <taxon>Streptophyta</taxon>
        <taxon>Embryophyta</taxon>
        <taxon>Tracheophyta</taxon>
        <taxon>Spermatophyta</taxon>
        <taxon>Magnoliopsida</taxon>
        <taxon>eudicotyledons</taxon>
        <taxon>Gunneridae</taxon>
        <taxon>Pentapetalae</taxon>
        <taxon>asterids</taxon>
        <taxon>campanulids</taxon>
        <taxon>Asterales</taxon>
        <taxon>Asteraceae</taxon>
        <taxon>Asteroideae</taxon>
        <taxon>Anthemideae</taxon>
        <taxon>Artemisiinae</taxon>
        <taxon>Artemisia</taxon>
    </lineage>
</organism>
<keyword evidence="5" id="KW-0372">Hormone</keyword>
<dbReference type="EMBL" id="PKPP01011099">
    <property type="protein sequence ID" value="PWA44785.1"/>
    <property type="molecule type" value="Genomic_DNA"/>
</dbReference>
<dbReference type="Proteomes" id="UP000245207">
    <property type="component" value="Unassembled WGS sequence"/>
</dbReference>
<name>A0A2U1L6Z2_ARTAN</name>
<dbReference type="GO" id="GO:0006995">
    <property type="term" value="P:cellular response to nitrogen starvation"/>
    <property type="evidence" value="ECO:0007669"/>
    <property type="project" value="UniProtKB-ARBA"/>
</dbReference>
<evidence type="ECO:0000256" key="8">
    <source>
        <dbReference type="SAM" id="MobiDB-lite"/>
    </source>
</evidence>
<evidence type="ECO:0000313" key="11">
    <source>
        <dbReference type="Proteomes" id="UP000245207"/>
    </source>
</evidence>
<dbReference type="GO" id="GO:0048046">
    <property type="term" value="C:apoplast"/>
    <property type="evidence" value="ECO:0007669"/>
    <property type="project" value="UniProtKB-SubCell"/>
</dbReference>
<feature type="signal peptide" evidence="9">
    <location>
        <begin position="1"/>
        <end position="20"/>
    </location>
</feature>
<dbReference type="GO" id="GO:1901371">
    <property type="term" value="P:regulation of leaf morphogenesis"/>
    <property type="evidence" value="ECO:0007669"/>
    <property type="project" value="TreeGrafter"/>
</dbReference>
<keyword evidence="7" id="KW-0379">Hydroxylation</keyword>
<dbReference type="InterPro" id="IPR033250">
    <property type="entry name" value="CEP"/>
</dbReference>
<reference evidence="10 11" key="1">
    <citation type="journal article" date="2018" name="Mol. Plant">
        <title>The genome of Artemisia annua provides insight into the evolution of Asteraceae family and artemisinin biosynthesis.</title>
        <authorList>
            <person name="Shen Q."/>
            <person name="Zhang L."/>
            <person name="Liao Z."/>
            <person name="Wang S."/>
            <person name="Yan T."/>
            <person name="Shi P."/>
            <person name="Liu M."/>
            <person name="Fu X."/>
            <person name="Pan Q."/>
            <person name="Wang Y."/>
            <person name="Lv Z."/>
            <person name="Lu X."/>
            <person name="Zhang F."/>
            <person name="Jiang W."/>
            <person name="Ma Y."/>
            <person name="Chen M."/>
            <person name="Hao X."/>
            <person name="Li L."/>
            <person name="Tang Y."/>
            <person name="Lv G."/>
            <person name="Zhou Y."/>
            <person name="Sun X."/>
            <person name="Brodelius P.E."/>
            <person name="Rose J.K.C."/>
            <person name="Tang K."/>
        </authorList>
    </citation>
    <scope>NUCLEOTIDE SEQUENCE [LARGE SCALE GENOMIC DNA]</scope>
    <source>
        <strain evidence="11">cv. Huhao1</strain>
        <tissue evidence="10">Leaf</tissue>
    </source>
</reference>
<evidence type="ECO:0008006" key="12">
    <source>
        <dbReference type="Google" id="ProtNLM"/>
    </source>
</evidence>
<keyword evidence="6 9" id="KW-0732">Signal</keyword>
<keyword evidence="4" id="KW-0964">Secreted</keyword>
<evidence type="ECO:0000313" key="10">
    <source>
        <dbReference type="EMBL" id="PWA44785.1"/>
    </source>
</evidence>
<feature type="chain" id="PRO_5015786230" description="Encoded peptide" evidence="9">
    <location>
        <begin position="21"/>
        <end position="85"/>
    </location>
</feature>
<protein>
    <recommendedName>
        <fullName evidence="12">Encoded peptide</fullName>
    </recommendedName>
</protein>
<sequence length="85" mass="9217">MARTCRTLLFCVLLMLFVTSEVLQMSEARKLGENFKEGKMVNAENSSANPSQMPPSGVTIKEGNLDAFRPTTPGHSPGVGHSIHD</sequence>
<evidence type="ECO:0000256" key="5">
    <source>
        <dbReference type="ARBA" id="ARBA00022702"/>
    </source>
</evidence>
<gene>
    <name evidence="10" type="ORF">CTI12_AA523400</name>
</gene>
<dbReference type="GO" id="GO:0048364">
    <property type="term" value="P:root development"/>
    <property type="evidence" value="ECO:0007669"/>
    <property type="project" value="InterPro"/>
</dbReference>
<evidence type="ECO:0000256" key="6">
    <source>
        <dbReference type="ARBA" id="ARBA00022729"/>
    </source>
</evidence>
<evidence type="ECO:0000256" key="4">
    <source>
        <dbReference type="ARBA" id="ARBA00022525"/>
    </source>
</evidence>
<evidence type="ECO:0000256" key="1">
    <source>
        <dbReference type="ARBA" id="ARBA00004271"/>
    </source>
</evidence>
<comment type="similarity">
    <text evidence="2">Belongs to the C-terminally encoded plant signaling peptide (CEP) family.</text>
</comment>